<dbReference type="Gene3D" id="3.90.320.10">
    <property type="match status" value="1"/>
</dbReference>
<dbReference type="AlphaFoldDB" id="A0A840EZ63"/>
<protein>
    <recommendedName>
        <fullName evidence="1">PD-(D/E)XK endonuclease-like domain-containing protein</fullName>
    </recommendedName>
</protein>
<organism evidence="2 3">
    <name type="scientific">Mesonia hippocampi</name>
    <dbReference type="NCBI Taxonomy" id="1628250"/>
    <lineage>
        <taxon>Bacteria</taxon>
        <taxon>Pseudomonadati</taxon>
        <taxon>Bacteroidota</taxon>
        <taxon>Flavobacteriia</taxon>
        <taxon>Flavobacteriales</taxon>
        <taxon>Flavobacteriaceae</taxon>
        <taxon>Mesonia</taxon>
    </lineage>
</organism>
<evidence type="ECO:0000259" key="1">
    <source>
        <dbReference type="Pfam" id="PF12705"/>
    </source>
</evidence>
<dbReference type="InterPro" id="IPR011335">
    <property type="entry name" value="Restrct_endonuc-II-like"/>
</dbReference>
<proteinExistence type="predicted"/>
<evidence type="ECO:0000313" key="3">
    <source>
        <dbReference type="Proteomes" id="UP000553034"/>
    </source>
</evidence>
<dbReference type="EMBL" id="JACIFO010000006">
    <property type="protein sequence ID" value="MBB4119314.1"/>
    <property type="molecule type" value="Genomic_DNA"/>
</dbReference>
<dbReference type="InterPro" id="IPR038726">
    <property type="entry name" value="PDDEXK_AddAB-type"/>
</dbReference>
<sequence length="906" mass="104307">MSGFINQCIAYVLAKETEISSCVFILPSKRAGNFLKKELAEEIPDTLYAPEVWSIEEFLHEITAMQELSSTQALFKLYEAYCSVVKKEAEAFDVFITWGQTLLHDFNEIDRYLINPEEFFTYLSNIQDINHWALTSNKTTLVKKYLEFWKQLPAIYNVFTTNLLKEKLAYQGLMYRQAAAKCAHFFKENKEKRFYVIGFNALNDAEQQLFQTLLASEQGDVLWDIDKAFLEDPYHDAGLFIRKYKNTWAYYQQYPDRFKFIDSSYKNTKNIKIYEVSKNVGQAKQVGEILTKFDAEQLANTAVVMNDESLLTSMLNALPENITEVNITMGLPLVETPIAALIEILFDIQQEKKDTYYYKNILAFLHHPIIQRKLSSAGDKLIKEIQEENLVFIELSTVLEFFEPDEHPFLNFCLGKNISSPKQFIQHLTEALLALKASLSDAPVLKEYVFQFYQLFNQLLVLTEQYPYLDTIPLVRLMYKEQLQSLSVDFKGSPFKNLQLMGMLETRVLDYENVILTSVNEGILPSGKSQNSFIPYDLKKAYGLPTYREKDAIYTYHFYRLLQRAKSVSLLFNNDASGMQSSEKSRFITQLELERNIEIITNPVYVPPIKTDLKQFPKTPEVIKRIEALGAYGFSPSALTTYIRNPIDFYQKYILGIREENTVEEHLAANTFGTIVHESLEQLYTPFLNKKLTERDLLWIKENIANEVDKQYQLVYKKAPVQEGINLISKSISKRYLSNLVIQELQVLNQTETDTVKLIALEAPLEANITASFLANPIKLKGTADRIDVYNTTLRIIDYKTGKVLPSDLVVKDWGLLITDYKYSKAFQVLCYAYMYLKTTQVEAGVTAGVISFKNLKSGYMAFENKEGKEAEALITPAILAKFEQALVTLLQEIVNPELPFIEKEV</sequence>
<keyword evidence="3" id="KW-1185">Reference proteome</keyword>
<evidence type="ECO:0000313" key="2">
    <source>
        <dbReference type="EMBL" id="MBB4119314.1"/>
    </source>
</evidence>
<gene>
    <name evidence="2" type="ORF">GGR32_001612</name>
</gene>
<feature type="domain" description="PD-(D/E)XK endonuclease-like" evidence="1">
    <location>
        <begin position="634"/>
        <end position="903"/>
    </location>
</feature>
<dbReference type="Proteomes" id="UP000553034">
    <property type="component" value="Unassembled WGS sequence"/>
</dbReference>
<name>A0A840EZ63_9FLAO</name>
<reference evidence="2 3" key="1">
    <citation type="submission" date="2020-08" db="EMBL/GenBank/DDBJ databases">
        <title>Genomic Encyclopedia of Type Strains, Phase IV (KMG-IV): sequencing the most valuable type-strain genomes for metagenomic binning, comparative biology and taxonomic classification.</title>
        <authorList>
            <person name="Goeker M."/>
        </authorList>
    </citation>
    <scope>NUCLEOTIDE SEQUENCE [LARGE SCALE GENOMIC DNA]</scope>
    <source>
        <strain evidence="2 3">DSM 29568</strain>
    </source>
</reference>
<comment type="caution">
    <text evidence="2">The sequence shown here is derived from an EMBL/GenBank/DDBJ whole genome shotgun (WGS) entry which is preliminary data.</text>
</comment>
<dbReference type="RefSeq" id="WP_183477671.1">
    <property type="nucleotide sequence ID" value="NZ_JACIFO010000006.1"/>
</dbReference>
<dbReference type="Pfam" id="PF12705">
    <property type="entry name" value="PDDEXK_1"/>
    <property type="match status" value="1"/>
</dbReference>
<accession>A0A840EZ63</accession>
<dbReference type="SUPFAM" id="SSF52980">
    <property type="entry name" value="Restriction endonuclease-like"/>
    <property type="match status" value="1"/>
</dbReference>
<dbReference type="InterPro" id="IPR011604">
    <property type="entry name" value="PDDEXK-like_dom_sf"/>
</dbReference>
<dbReference type="InterPro" id="IPR027417">
    <property type="entry name" value="P-loop_NTPase"/>
</dbReference>
<dbReference type="SUPFAM" id="SSF52540">
    <property type="entry name" value="P-loop containing nucleoside triphosphate hydrolases"/>
    <property type="match status" value="1"/>
</dbReference>